<accession>A0ABP2F2W4</accession>
<name>A0ABP2F2W4_AJEDR</name>
<feature type="compositionally biased region" description="Polar residues" evidence="1">
    <location>
        <begin position="229"/>
        <end position="238"/>
    </location>
</feature>
<feature type="signal peptide" evidence="2">
    <location>
        <begin position="1"/>
        <end position="17"/>
    </location>
</feature>
<reference evidence="4" key="1">
    <citation type="journal article" date="2015" name="PLoS Genet.">
        <title>The dynamic genome and transcriptome of the human fungal pathogen Blastomyces and close relative Emmonsia.</title>
        <authorList>
            <person name="Munoz J.F."/>
            <person name="Gauthier G.M."/>
            <person name="Desjardins C.A."/>
            <person name="Gallo J.E."/>
            <person name="Holder J."/>
            <person name="Sullivan T.D."/>
            <person name="Marty A.J."/>
            <person name="Carmen J.C."/>
            <person name="Chen Z."/>
            <person name="Ding L."/>
            <person name="Gujja S."/>
            <person name="Magrini V."/>
            <person name="Misas E."/>
            <person name="Mitreva M."/>
            <person name="Priest M."/>
            <person name="Saif S."/>
            <person name="Whiston E.A."/>
            <person name="Young S."/>
            <person name="Zeng Q."/>
            <person name="Goldman W.E."/>
            <person name="Mardis E.R."/>
            <person name="Taylor J.W."/>
            <person name="McEwen J.G."/>
            <person name="Clay O.K."/>
            <person name="Klein B.S."/>
            <person name="Cuomo C.A."/>
        </authorList>
    </citation>
    <scope>NUCLEOTIDE SEQUENCE [LARGE SCALE GENOMIC DNA]</scope>
    <source>
        <strain evidence="4">ER-3 / ATCC MYA-2586</strain>
    </source>
</reference>
<dbReference type="RefSeq" id="XP_045277767.1">
    <property type="nucleotide sequence ID" value="XM_045422040.1"/>
</dbReference>
<dbReference type="GeneID" id="69028203"/>
<evidence type="ECO:0008006" key="5">
    <source>
        <dbReference type="Google" id="ProtNLM"/>
    </source>
</evidence>
<evidence type="ECO:0000256" key="2">
    <source>
        <dbReference type="SAM" id="SignalP"/>
    </source>
</evidence>
<feature type="region of interest" description="Disordered" evidence="1">
    <location>
        <begin position="188"/>
        <end position="267"/>
    </location>
</feature>
<keyword evidence="4" id="KW-1185">Reference proteome</keyword>
<evidence type="ECO:0000313" key="3">
    <source>
        <dbReference type="EMBL" id="EEQ91187.2"/>
    </source>
</evidence>
<sequence length="303" mass="31648">MPHHLVFLFCHVVRASSVKTPQPKPTSLSSKQAAPIGTRNRVSKLRQECLSPDHHRCVASRKFDRAEVKKRLDTNGDSTDDDRKPLRDLNNDEFECLEVAHIIPHSLTFISPEDLQPLLPSGGLLALRTLVVGDTNGRNMKFVTVALVAISLLSTPASFVLGQDPGPSPTESVGCTPHGDHWHCAGPRLPTGATKDTATRTAADPGPSPTESVGCKPHGDHWHCAGPRLSTNAVTTGSAAPTTADPGRATATATATATAAGTGEAGGIGGETPVPTAGGAVANFFKLNQCVGVVGVVIIVMMM</sequence>
<keyword evidence="2" id="KW-0732">Signal</keyword>
<proteinExistence type="predicted"/>
<evidence type="ECO:0000256" key="1">
    <source>
        <dbReference type="SAM" id="MobiDB-lite"/>
    </source>
</evidence>
<gene>
    <name evidence="3" type="ORF">BDCG_06307</name>
</gene>
<feature type="compositionally biased region" description="Low complexity" evidence="1">
    <location>
        <begin position="239"/>
        <end position="262"/>
    </location>
</feature>
<dbReference type="Proteomes" id="UP000002039">
    <property type="component" value="Unassembled WGS sequence"/>
</dbReference>
<protein>
    <recommendedName>
        <fullName evidence="5">HNH nuclease domain-containing protein</fullName>
    </recommendedName>
</protein>
<feature type="compositionally biased region" description="Low complexity" evidence="1">
    <location>
        <begin position="191"/>
        <end position="203"/>
    </location>
</feature>
<feature type="chain" id="PRO_5047164547" description="HNH nuclease domain-containing protein" evidence="2">
    <location>
        <begin position="18"/>
        <end position="303"/>
    </location>
</feature>
<dbReference type="EMBL" id="EQ999978">
    <property type="protein sequence ID" value="EEQ91187.2"/>
    <property type="molecule type" value="Genomic_DNA"/>
</dbReference>
<organism evidence="3 4">
    <name type="scientific">Ajellomyces dermatitidis (strain ER-3 / ATCC MYA-2586)</name>
    <name type="common">Blastomyces dermatitidis</name>
    <dbReference type="NCBI Taxonomy" id="559297"/>
    <lineage>
        <taxon>Eukaryota</taxon>
        <taxon>Fungi</taxon>
        <taxon>Dikarya</taxon>
        <taxon>Ascomycota</taxon>
        <taxon>Pezizomycotina</taxon>
        <taxon>Eurotiomycetes</taxon>
        <taxon>Eurotiomycetidae</taxon>
        <taxon>Onygenales</taxon>
        <taxon>Ajellomycetaceae</taxon>
        <taxon>Blastomyces</taxon>
    </lineage>
</organism>
<evidence type="ECO:0000313" key="4">
    <source>
        <dbReference type="Proteomes" id="UP000002039"/>
    </source>
</evidence>